<reference evidence="2 3" key="1">
    <citation type="submission" date="2016-10" db="EMBL/GenBank/DDBJ databases">
        <authorList>
            <person name="de Groot N.N."/>
        </authorList>
    </citation>
    <scope>NUCLEOTIDE SEQUENCE [LARGE SCALE GENOMIC DNA]</scope>
    <source>
        <strain evidence="2 3">CGMCC 4.1877</strain>
    </source>
</reference>
<dbReference type="InterPro" id="IPR029058">
    <property type="entry name" value="AB_hydrolase_fold"/>
</dbReference>
<dbReference type="GO" id="GO:0016787">
    <property type="term" value="F:hydrolase activity"/>
    <property type="evidence" value="ECO:0007669"/>
    <property type="project" value="InterPro"/>
</dbReference>
<dbReference type="Pfam" id="PF02230">
    <property type="entry name" value="Abhydrolase_2"/>
    <property type="match status" value="1"/>
</dbReference>
<dbReference type="AlphaFoldDB" id="A0A1I4YI73"/>
<dbReference type="Proteomes" id="UP000199614">
    <property type="component" value="Unassembled WGS sequence"/>
</dbReference>
<dbReference type="STRING" id="260086.SAMN05216207_1013110"/>
<dbReference type="RefSeq" id="WP_093343193.1">
    <property type="nucleotide sequence ID" value="NZ_FOUY01000013.1"/>
</dbReference>
<sequence length="207" mass="21979">MHEWGATAGTAGLAVLAVHGRGQTPQFMQETAARFAAPRVRFHAPHAAGDSWYPEPFLVPLERNRPALGESLEIVTGCLDELAGRGFPRERVVLWGFSQGACLLAHHVLTVAPQRYAGLILFTGGYIGPEPITGPPAGSLDGLATVVRSIDRDPWVPRYRVEETAALLEWAGATVDLRIDPGDEHVITDGACAAAGELLTTAGVRAG</sequence>
<organism evidence="2 3">
    <name type="scientific">Pseudonocardia ammonioxydans</name>
    <dbReference type="NCBI Taxonomy" id="260086"/>
    <lineage>
        <taxon>Bacteria</taxon>
        <taxon>Bacillati</taxon>
        <taxon>Actinomycetota</taxon>
        <taxon>Actinomycetes</taxon>
        <taxon>Pseudonocardiales</taxon>
        <taxon>Pseudonocardiaceae</taxon>
        <taxon>Pseudonocardia</taxon>
    </lineage>
</organism>
<dbReference type="EMBL" id="FOUY01000013">
    <property type="protein sequence ID" value="SFN37707.1"/>
    <property type="molecule type" value="Genomic_DNA"/>
</dbReference>
<proteinExistence type="predicted"/>
<keyword evidence="3" id="KW-1185">Reference proteome</keyword>
<evidence type="ECO:0000313" key="3">
    <source>
        <dbReference type="Proteomes" id="UP000199614"/>
    </source>
</evidence>
<dbReference type="InterPro" id="IPR003140">
    <property type="entry name" value="PLipase/COase/thioEstase"/>
</dbReference>
<dbReference type="Gene3D" id="3.40.50.1820">
    <property type="entry name" value="alpha/beta hydrolase"/>
    <property type="match status" value="1"/>
</dbReference>
<dbReference type="SUPFAM" id="SSF53474">
    <property type="entry name" value="alpha/beta-Hydrolases"/>
    <property type="match status" value="1"/>
</dbReference>
<feature type="domain" description="Phospholipase/carboxylesterase/thioesterase" evidence="1">
    <location>
        <begin position="15"/>
        <end position="188"/>
    </location>
</feature>
<dbReference type="OrthoDB" id="9801763at2"/>
<name>A0A1I4YI73_PSUAM</name>
<accession>A0A1I4YI73</accession>
<protein>
    <submittedName>
        <fullName evidence="2">Phospholipase/carboxylesterase/glyoxalase family protein</fullName>
    </submittedName>
</protein>
<evidence type="ECO:0000313" key="2">
    <source>
        <dbReference type="EMBL" id="SFN37707.1"/>
    </source>
</evidence>
<gene>
    <name evidence="2" type="ORF">SAMN05216207_1013110</name>
</gene>
<evidence type="ECO:0000259" key="1">
    <source>
        <dbReference type="Pfam" id="PF02230"/>
    </source>
</evidence>